<accession>A0A1R0ZM31</accession>
<feature type="region of interest" description="Disordered" evidence="1">
    <location>
        <begin position="9"/>
        <end position="40"/>
    </location>
</feature>
<dbReference type="Proteomes" id="UP000187425">
    <property type="component" value="Unassembled WGS sequence"/>
</dbReference>
<evidence type="ECO:0000256" key="1">
    <source>
        <dbReference type="SAM" id="MobiDB-lite"/>
    </source>
</evidence>
<sequence>MSDWYLGIKSKEKETSGGRQGVIKNSQLSPEEKAGLDLKYRRPTGKAVERPFVIKGSVE</sequence>
<comment type="caution">
    <text evidence="2">The sequence shown here is derived from an EMBL/GenBank/DDBJ whole genome shotgun (WGS) entry which is preliminary data.</text>
</comment>
<dbReference type="EMBL" id="MPTW01000002">
    <property type="protein sequence ID" value="OME73146.1"/>
    <property type="molecule type" value="Genomic_DNA"/>
</dbReference>
<evidence type="ECO:0000313" key="2">
    <source>
        <dbReference type="EMBL" id="OME73146.1"/>
    </source>
</evidence>
<gene>
    <name evidence="2" type="ORF">BSK65_04925</name>
</gene>
<dbReference type="AlphaFoldDB" id="A0A1R0ZM31"/>
<reference evidence="2 3" key="1">
    <citation type="submission" date="2016-11" db="EMBL/GenBank/DDBJ databases">
        <title>Paenibacillus species isolates.</title>
        <authorList>
            <person name="Beno S.M."/>
        </authorList>
    </citation>
    <scope>NUCLEOTIDE SEQUENCE [LARGE SCALE GENOMIC DNA]</scope>
    <source>
        <strain evidence="2 3">FSL H7-0443</strain>
    </source>
</reference>
<evidence type="ECO:0000313" key="3">
    <source>
        <dbReference type="Proteomes" id="UP000187425"/>
    </source>
</evidence>
<protein>
    <submittedName>
        <fullName evidence="2">Uncharacterized protein</fullName>
    </submittedName>
</protein>
<feature type="compositionally biased region" description="Basic and acidic residues" evidence="1">
    <location>
        <begin position="30"/>
        <end position="40"/>
    </location>
</feature>
<name>A0A1R0ZM31_9BACL</name>
<proteinExistence type="predicted"/>
<organism evidence="2 3">
    <name type="scientific">Paenibacillus odorifer</name>
    <dbReference type="NCBI Taxonomy" id="189426"/>
    <lineage>
        <taxon>Bacteria</taxon>
        <taxon>Bacillati</taxon>
        <taxon>Bacillota</taxon>
        <taxon>Bacilli</taxon>
        <taxon>Bacillales</taxon>
        <taxon>Paenibacillaceae</taxon>
        <taxon>Paenibacillus</taxon>
    </lineage>
</organism>
<dbReference type="RefSeq" id="WP_076283524.1">
    <property type="nucleotide sequence ID" value="NZ_MPTW01000002.1"/>
</dbReference>